<dbReference type="InterPro" id="IPR009000">
    <property type="entry name" value="Transl_B-barrel_sf"/>
</dbReference>
<dbReference type="Pfam" id="PF06421">
    <property type="entry name" value="LepA_C"/>
    <property type="match status" value="1"/>
</dbReference>
<dbReference type="InterPro" id="IPR031157">
    <property type="entry name" value="G_TR_CS"/>
</dbReference>
<dbReference type="GO" id="GO:0045727">
    <property type="term" value="P:positive regulation of translation"/>
    <property type="evidence" value="ECO:0007669"/>
    <property type="project" value="UniProtKB-UniRule"/>
</dbReference>
<dbReference type="Proteomes" id="UP000287188">
    <property type="component" value="Unassembled WGS sequence"/>
</dbReference>
<keyword evidence="3 12" id="KW-0547">Nucleotide-binding</keyword>
<evidence type="ECO:0000256" key="3">
    <source>
        <dbReference type="ARBA" id="ARBA00022741"/>
    </source>
</evidence>
<comment type="subcellular location">
    <subcellularLocation>
        <location evidence="12">Cell membrane</location>
        <topology evidence="12">Peripheral membrane protein</topology>
        <orientation evidence="12">Cytoplasmic side</orientation>
    </subcellularLocation>
</comment>
<dbReference type="CDD" id="cd01890">
    <property type="entry name" value="LepA"/>
    <property type="match status" value="1"/>
</dbReference>
<dbReference type="InterPro" id="IPR035654">
    <property type="entry name" value="LepA_IV"/>
</dbReference>
<organism evidence="14 15">
    <name type="scientific">Dictyobacter kobayashii</name>
    <dbReference type="NCBI Taxonomy" id="2014872"/>
    <lineage>
        <taxon>Bacteria</taxon>
        <taxon>Bacillati</taxon>
        <taxon>Chloroflexota</taxon>
        <taxon>Ktedonobacteria</taxon>
        <taxon>Ktedonobacterales</taxon>
        <taxon>Dictyobacteraceae</taxon>
        <taxon>Dictyobacter</taxon>
    </lineage>
</organism>
<dbReference type="OrthoDB" id="9804431at2"/>
<dbReference type="NCBIfam" id="TIGR00231">
    <property type="entry name" value="small_GTP"/>
    <property type="match status" value="1"/>
</dbReference>
<comment type="caution">
    <text evidence="14">The sequence shown here is derived from an EMBL/GenBank/DDBJ whole genome shotgun (WGS) entry which is preliminary data.</text>
</comment>
<dbReference type="FunFam" id="3.30.70.2570:FF:000001">
    <property type="entry name" value="Translation factor GUF1, mitochondrial"/>
    <property type="match status" value="1"/>
</dbReference>
<feature type="binding site" evidence="12">
    <location>
        <begin position="17"/>
        <end position="22"/>
    </location>
    <ligand>
        <name>GTP</name>
        <dbReference type="ChEBI" id="CHEBI:37565"/>
    </ligand>
</feature>
<evidence type="ECO:0000256" key="5">
    <source>
        <dbReference type="ARBA" id="ARBA00022917"/>
    </source>
</evidence>
<dbReference type="PRINTS" id="PR00315">
    <property type="entry name" value="ELONGATNFCT"/>
</dbReference>
<evidence type="ECO:0000256" key="12">
    <source>
        <dbReference type="HAMAP-Rule" id="MF_00071"/>
    </source>
</evidence>
<dbReference type="GO" id="GO:0005525">
    <property type="term" value="F:GTP binding"/>
    <property type="evidence" value="ECO:0007669"/>
    <property type="project" value="UniProtKB-UniRule"/>
</dbReference>
<dbReference type="InterPro" id="IPR000640">
    <property type="entry name" value="EFG_V-like"/>
</dbReference>
<dbReference type="NCBIfam" id="TIGR01393">
    <property type="entry name" value="lepA"/>
    <property type="match status" value="1"/>
</dbReference>
<dbReference type="PROSITE" id="PS00301">
    <property type="entry name" value="G_TR_1"/>
    <property type="match status" value="1"/>
</dbReference>
<dbReference type="Gene3D" id="2.40.30.10">
    <property type="entry name" value="Translation factors"/>
    <property type="match status" value="1"/>
</dbReference>
<evidence type="ECO:0000256" key="8">
    <source>
        <dbReference type="ARBA" id="ARBA00050293"/>
    </source>
</evidence>
<feature type="domain" description="Tr-type G" evidence="13">
    <location>
        <begin position="5"/>
        <end position="187"/>
    </location>
</feature>
<dbReference type="InterPro" id="IPR005225">
    <property type="entry name" value="Small_GTP-bd"/>
</dbReference>
<dbReference type="FunFam" id="3.30.70.240:FF:000007">
    <property type="entry name" value="Translation factor GUF1, mitochondrial"/>
    <property type="match status" value="1"/>
</dbReference>
<dbReference type="FunFam" id="3.30.70.870:FF:000004">
    <property type="entry name" value="Translation factor GUF1, mitochondrial"/>
    <property type="match status" value="1"/>
</dbReference>
<dbReference type="SMART" id="SM00838">
    <property type="entry name" value="EFG_C"/>
    <property type="match status" value="1"/>
</dbReference>
<evidence type="ECO:0000256" key="4">
    <source>
        <dbReference type="ARBA" id="ARBA00022801"/>
    </source>
</evidence>
<feature type="binding site" evidence="12">
    <location>
        <begin position="134"/>
        <end position="137"/>
    </location>
    <ligand>
        <name>GTP</name>
        <dbReference type="ChEBI" id="CHEBI:37565"/>
    </ligand>
</feature>
<keyword evidence="4 12" id="KW-0378">Hydrolase</keyword>
<evidence type="ECO:0000256" key="6">
    <source>
        <dbReference type="ARBA" id="ARBA00023134"/>
    </source>
</evidence>
<protein>
    <recommendedName>
        <fullName evidence="11 12">Elongation factor 4</fullName>
        <shortName evidence="12">EF-4</shortName>
        <ecNumber evidence="11 12">3.6.5.n1</ecNumber>
    </recommendedName>
    <alternativeName>
        <fullName evidence="12">Ribosomal back-translocase LepA</fullName>
    </alternativeName>
</protein>
<evidence type="ECO:0000256" key="9">
    <source>
        <dbReference type="ARBA" id="ARBA00057626"/>
    </source>
</evidence>
<dbReference type="GO" id="GO:0003924">
    <property type="term" value="F:GTPase activity"/>
    <property type="evidence" value="ECO:0007669"/>
    <property type="project" value="UniProtKB-UniRule"/>
</dbReference>
<dbReference type="PANTHER" id="PTHR43512:SF4">
    <property type="entry name" value="TRANSLATION FACTOR GUF1 HOMOLOG, CHLOROPLASTIC"/>
    <property type="match status" value="1"/>
</dbReference>
<dbReference type="GO" id="GO:0005886">
    <property type="term" value="C:plasma membrane"/>
    <property type="evidence" value="ECO:0007669"/>
    <property type="project" value="UniProtKB-SubCell"/>
</dbReference>
<keyword evidence="14" id="KW-0251">Elongation factor</keyword>
<accession>A0A402AEG8</accession>
<dbReference type="GO" id="GO:0043022">
    <property type="term" value="F:ribosome binding"/>
    <property type="evidence" value="ECO:0007669"/>
    <property type="project" value="UniProtKB-UniRule"/>
</dbReference>
<reference evidence="15" key="1">
    <citation type="submission" date="2018-12" db="EMBL/GenBank/DDBJ databases">
        <title>Tengunoibacter tsumagoiensis gen. nov., sp. nov., Dictyobacter kobayashii sp. nov., D. alpinus sp. nov., and D. joshuensis sp. nov. and description of Dictyobacteraceae fam. nov. within the order Ktedonobacterales isolated from Tengu-no-mugimeshi.</title>
        <authorList>
            <person name="Wang C.M."/>
            <person name="Zheng Y."/>
            <person name="Sakai Y."/>
            <person name="Toyoda A."/>
            <person name="Minakuchi Y."/>
            <person name="Abe K."/>
            <person name="Yokota A."/>
            <person name="Yabe S."/>
        </authorList>
    </citation>
    <scope>NUCLEOTIDE SEQUENCE [LARGE SCALE GENOMIC DNA]</scope>
    <source>
        <strain evidence="15">Uno11</strain>
    </source>
</reference>
<evidence type="ECO:0000313" key="14">
    <source>
        <dbReference type="EMBL" id="GCE17486.1"/>
    </source>
</evidence>
<evidence type="ECO:0000256" key="1">
    <source>
        <dbReference type="ARBA" id="ARBA00005454"/>
    </source>
</evidence>
<comment type="similarity">
    <text evidence="1 12">Belongs to the TRAFAC class translation factor GTPase superfamily. Classic translation factor GTPase family. LepA subfamily.</text>
</comment>
<evidence type="ECO:0000256" key="10">
    <source>
        <dbReference type="ARBA" id="ARBA00061052"/>
    </source>
</evidence>
<dbReference type="Gene3D" id="3.30.70.870">
    <property type="entry name" value="Elongation Factor G (Translational Gtpase), domain 3"/>
    <property type="match status" value="1"/>
</dbReference>
<dbReference type="CDD" id="cd03709">
    <property type="entry name" value="lepA_C"/>
    <property type="match status" value="1"/>
</dbReference>
<keyword evidence="5 12" id="KW-0648">Protein biosynthesis</keyword>
<comment type="catalytic activity">
    <reaction evidence="8 12">
        <text>GTP + H2O = GDP + phosphate + H(+)</text>
        <dbReference type="Rhea" id="RHEA:19669"/>
        <dbReference type="ChEBI" id="CHEBI:15377"/>
        <dbReference type="ChEBI" id="CHEBI:15378"/>
        <dbReference type="ChEBI" id="CHEBI:37565"/>
        <dbReference type="ChEBI" id="CHEBI:43474"/>
        <dbReference type="ChEBI" id="CHEBI:58189"/>
        <dbReference type="EC" id="3.6.5.n1"/>
    </reaction>
</comment>
<dbReference type="HAMAP" id="MF_00071">
    <property type="entry name" value="LepA"/>
    <property type="match status" value="1"/>
</dbReference>
<keyword evidence="6 12" id="KW-0342">GTP-binding</keyword>
<evidence type="ECO:0000256" key="7">
    <source>
        <dbReference type="ARBA" id="ARBA00023136"/>
    </source>
</evidence>
<dbReference type="FunFam" id="2.40.30.10:FF:000015">
    <property type="entry name" value="Translation factor GUF1, mitochondrial"/>
    <property type="match status" value="1"/>
</dbReference>
<name>A0A402AEG8_9CHLR</name>
<keyword evidence="7 12" id="KW-0472">Membrane</keyword>
<dbReference type="Gene3D" id="3.30.70.2570">
    <property type="entry name" value="Elongation factor 4, C-terminal domain"/>
    <property type="match status" value="1"/>
</dbReference>
<dbReference type="InterPro" id="IPR035647">
    <property type="entry name" value="EFG_III/V"/>
</dbReference>
<keyword evidence="2 12" id="KW-1003">Cell membrane</keyword>
<dbReference type="SUPFAM" id="SSF52540">
    <property type="entry name" value="P-loop containing nucleoside triphosphate hydrolases"/>
    <property type="match status" value="1"/>
</dbReference>
<dbReference type="PROSITE" id="PS51722">
    <property type="entry name" value="G_TR_2"/>
    <property type="match status" value="1"/>
</dbReference>
<dbReference type="CDD" id="cd03699">
    <property type="entry name" value="EF4_II"/>
    <property type="match status" value="1"/>
</dbReference>
<dbReference type="InterPro" id="IPR006297">
    <property type="entry name" value="EF-4"/>
</dbReference>
<evidence type="ECO:0000256" key="2">
    <source>
        <dbReference type="ARBA" id="ARBA00022475"/>
    </source>
</evidence>
<gene>
    <name evidence="12 14" type="primary">lepA</name>
    <name evidence="14" type="ORF">KDK_12860</name>
</gene>
<dbReference type="SUPFAM" id="SSF54980">
    <property type="entry name" value="EF-G C-terminal domain-like"/>
    <property type="match status" value="2"/>
</dbReference>
<dbReference type="InterPro" id="IPR038363">
    <property type="entry name" value="LepA_C_sf"/>
</dbReference>
<evidence type="ECO:0000256" key="11">
    <source>
        <dbReference type="ARBA" id="ARBA00066744"/>
    </source>
</evidence>
<dbReference type="AlphaFoldDB" id="A0A402AEG8"/>
<proteinExistence type="inferred from homology"/>
<dbReference type="RefSeq" id="WP_126549163.1">
    <property type="nucleotide sequence ID" value="NZ_BIFS01000001.1"/>
</dbReference>
<dbReference type="InterPro" id="IPR013842">
    <property type="entry name" value="LepA_CTD"/>
</dbReference>
<evidence type="ECO:0000259" key="13">
    <source>
        <dbReference type="PROSITE" id="PS51722"/>
    </source>
</evidence>
<dbReference type="PANTHER" id="PTHR43512">
    <property type="entry name" value="TRANSLATION FACTOR GUF1-RELATED"/>
    <property type="match status" value="1"/>
</dbReference>
<dbReference type="CDD" id="cd16260">
    <property type="entry name" value="EF4_III"/>
    <property type="match status" value="1"/>
</dbReference>
<dbReference type="Gene3D" id="3.30.70.240">
    <property type="match status" value="1"/>
</dbReference>
<sequence>MTDLAHIRNFCIIAHIDHGKSTLADRLLEFTGTVSKRDLLEQTLDQMDLEREKGITIKSQAVRMRYTALNGEEYELNLIDTPGHVDFTYEVSRSLAACEGALLVIDSTQGVEAQTLANLYLALESDLTIIPVINKIDLPSAEPERVMQEVEDVIGLPKEECILASAKEGIGTQDILEAIIKQVPPPTGRLEGPLRALVFDSHYDAYKGVIAYVRIMDGELYEGERLNMVAAGSSADILEVGCFQPRLVSTKTLTTGEVGYIATGFKNVKDCQVGDTVTVPSALATIEPLPGYQPAKPMVFAGLYPVDSNDYPELREALDRLKLNDAALSYEPETSNALGFGFRCGFLGLLHMEIIQERLEREYNLDILATAPSVEYHVTKVGGEVVEVDNPSEMPNFGEIELIEEPFMDISIFTPSRYIGTIMELVTSKRGIYKDLKYIEAERVLMTYDIPLAELIIDFYDQLKSRTQGYASLDYNFGSYRSSDLVKMDILVNTVPVDALSLILHRDSAYYQGRALVEKLRGLIPRQLFEVPIQAAIGSRVIARESVKAMRKDVLAKCYGGDISRKRKLLEKQKEGKKRMKMVGSVEIPQEAFMAVLSLGKD</sequence>
<comment type="similarity">
    <text evidence="10">Belongs to the GTP-binding elongation factor family. LepA subfamily.</text>
</comment>
<dbReference type="Gene3D" id="3.40.50.300">
    <property type="entry name" value="P-loop containing nucleotide triphosphate hydrolases"/>
    <property type="match status" value="1"/>
</dbReference>
<dbReference type="EC" id="3.6.5.n1" evidence="11 12"/>
<keyword evidence="15" id="KW-1185">Reference proteome</keyword>
<evidence type="ECO:0000313" key="15">
    <source>
        <dbReference type="Proteomes" id="UP000287188"/>
    </source>
</evidence>
<dbReference type="InterPro" id="IPR000795">
    <property type="entry name" value="T_Tr_GTP-bd_dom"/>
</dbReference>
<dbReference type="SUPFAM" id="SSF50447">
    <property type="entry name" value="Translation proteins"/>
    <property type="match status" value="1"/>
</dbReference>
<dbReference type="Pfam" id="PF00679">
    <property type="entry name" value="EFG_C"/>
    <property type="match status" value="1"/>
</dbReference>
<dbReference type="FunFam" id="3.40.50.300:FF:000078">
    <property type="entry name" value="Elongation factor 4"/>
    <property type="match status" value="1"/>
</dbReference>
<dbReference type="GO" id="GO:0003746">
    <property type="term" value="F:translation elongation factor activity"/>
    <property type="evidence" value="ECO:0007669"/>
    <property type="project" value="UniProtKB-UniRule"/>
</dbReference>
<dbReference type="EMBL" id="BIFS01000001">
    <property type="protein sequence ID" value="GCE17486.1"/>
    <property type="molecule type" value="Genomic_DNA"/>
</dbReference>
<dbReference type="Pfam" id="PF00009">
    <property type="entry name" value="GTP_EFTU"/>
    <property type="match status" value="1"/>
</dbReference>
<comment type="function">
    <text evidence="9 12">Required for accurate and efficient protein synthesis under certain stress conditions. May act as a fidelity factor of the translation reaction, by catalyzing a one-codon backward translocation of tRNAs on improperly translocated ribosomes. Back-translocation proceeds from a post-translocation (POST) complex to a pre-translocation (PRE) complex, thus giving elongation factor G a second chance to translocate the tRNAs correctly. Binds to ribosomes in a GTP-dependent manner.</text>
</comment>
<dbReference type="InterPro" id="IPR027417">
    <property type="entry name" value="P-loop_NTPase"/>
</dbReference>